<sequence length="401" mass="46023">MKRGDFMARIIIFTGKGGVGKSSVATAHALASSREGKKSLIISADMAHNLGDIFQKKIGKTITNISTNLDAIELDPDAIRKEIFPEVKNAMMDLMGKNGLGVSNINEQFSFPGLGNLFCLLKIRELYESNQYERIFIDCAPTGETLALLKLPELLAWYMEKFFPVGKMMVRVLSPISKVKYGVTLPKRSTMNNIEKMHQSLLELQSLLKNKEICSVRLVCIPEKMVVEETKRNFMYLHLYQYQVDAVFINRVLQENIQNPFMKKWQSIQEKYIQELEEVFRNIPLTKIPWYPKEILGYEAVEKLCDTLSTSADLFSVHKQIENETYSPCEGGYRLNIVIPNAKKENIQVFLHEMDLNLKINNVNRCIPLPNSLRGSKIVKMDLEKDNLWIQFQQNTKEAKE</sequence>
<evidence type="ECO:0000256" key="7">
    <source>
        <dbReference type="ARBA" id="ARBA00059736"/>
    </source>
</evidence>
<dbReference type="STRING" id="134605.HMPREF3206_01324"/>
<protein>
    <recommendedName>
        <fullName evidence="8">arsenite-transporting ATPase</fullName>
        <ecNumber evidence="8">7.3.2.7</ecNumber>
    </recommendedName>
</protein>
<feature type="domain" description="ArsA HSP20-like" evidence="10">
    <location>
        <begin position="330"/>
        <end position="392"/>
    </location>
</feature>
<dbReference type="Gene3D" id="2.60.40.790">
    <property type="match status" value="1"/>
</dbReference>
<organism evidence="11 12">
    <name type="scientific">Fusobacterium equinum</name>
    <dbReference type="NCBI Taxonomy" id="134605"/>
    <lineage>
        <taxon>Bacteria</taxon>
        <taxon>Fusobacteriati</taxon>
        <taxon>Fusobacteriota</taxon>
        <taxon>Fusobacteriia</taxon>
        <taxon>Fusobacteriales</taxon>
        <taxon>Fusobacteriaceae</taxon>
        <taxon>Fusobacterium</taxon>
    </lineage>
</organism>
<name>A0A133NAY9_9FUSO</name>
<comment type="function">
    <text evidence="7">Anion-transporting ATPase. Catalyzes the extrusion of arsenite.</text>
</comment>
<dbReference type="EC" id="7.3.2.7" evidence="8"/>
<dbReference type="InterPro" id="IPR025723">
    <property type="entry name" value="ArsA/GET3_ATPase-like"/>
</dbReference>
<dbReference type="FunFam" id="3.40.50.300:FF:001801">
    <property type="entry name" value="Putative arsenical pump-driving ATPase"/>
    <property type="match status" value="1"/>
</dbReference>
<dbReference type="InterPro" id="IPR040612">
    <property type="entry name" value="ArsA_HSP20-like"/>
</dbReference>
<dbReference type="GO" id="GO:0016887">
    <property type="term" value="F:ATP hydrolysis activity"/>
    <property type="evidence" value="ECO:0007669"/>
    <property type="project" value="InterPro"/>
</dbReference>
<dbReference type="Gene3D" id="3.40.50.300">
    <property type="entry name" value="P-loop containing nucleotide triphosphate hydrolases"/>
    <property type="match status" value="1"/>
</dbReference>
<dbReference type="NCBIfam" id="TIGR00345">
    <property type="entry name" value="GET3_arsA_TRC40"/>
    <property type="match status" value="1"/>
</dbReference>
<feature type="domain" description="ArsA/GET3 Anion-transporting ATPase-like" evidence="9">
    <location>
        <begin position="9"/>
        <end position="308"/>
    </location>
</feature>
<dbReference type="PATRIC" id="fig|134605.3.peg.1310"/>
<keyword evidence="4" id="KW-0059">Arsenical resistance</keyword>
<evidence type="ECO:0000259" key="9">
    <source>
        <dbReference type="Pfam" id="PF02374"/>
    </source>
</evidence>
<dbReference type="Proteomes" id="UP000070617">
    <property type="component" value="Unassembled WGS sequence"/>
</dbReference>
<evidence type="ECO:0000313" key="12">
    <source>
        <dbReference type="Proteomes" id="UP000070617"/>
    </source>
</evidence>
<dbReference type="SUPFAM" id="SSF52540">
    <property type="entry name" value="P-loop containing nucleoside triphosphate hydrolases"/>
    <property type="match status" value="1"/>
</dbReference>
<dbReference type="PANTHER" id="PTHR10803">
    <property type="entry name" value="ARSENICAL PUMP-DRIVING ATPASE ARSENITE-TRANSLOCATING ATPASE"/>
    <property type="match status" value="1"/>
</dbReference>
<keyword evidence="2" id="KW-0547">Nucleotide-binding</keyword>
<dbReference type="EMBL" id="LRPX01000069">
    <property type="protein sequence ID" value="KXA13423.1"/>
    <property type="molecule type" value="Genomic_DNA"/>
</dbReference>
<evidence type="ECO:0000256" key="4">
    <source>
        <dbReference type="ARBA" id="ARBA00022849"/>
    </source>
</evidence>
<keyword evidence="3" id="KW-0067">ATP-binding</keyword>
<evidence type="ECO:0000259" key="10">
    <source>
        <dbReference type="Pfam" id="PF17886"/>
    </source>
</evidence>
<dbReference type="InterPro" id="IPR008978">
    <property type="entry name" value="HSP20-like_chaperone"/>
</dbReference>
<dbReference type="InterPro" id="IPR016300">
    <property type="entry name" value="ATPase_ArsA/GET3"/>
</dbReference>
<dbReference type="AlphaFoldDB" id="A0A133NAY9"/>
<dbReference type="GO" id="GO:0005524">
    <property type="term" value="F:ATP binding"/>
    <property type="evidence" value="ECO:0007669"/>
    <property type="project" value="UniProtKB-KW"/>
</dbReference>
<dbReference type="GO" id="GO:0015446">
    <property type="term" value="F:ATPase-coupled arsenite transmembrane transporter activity"/>
    <property type="evidence" value="ECO:0007669"/>
    <property type="project" value="UniProtKB-EC"/>
</dbReference>
<dbReference type="InterPro" id="IPR027417">
    <property type="entry name" value="P-loop_NTPase"/>
</dbReference>
<dbReference type="Pfam" id="PF02374">
    <property type="entry name" value="ArsA_ATPase"/>
    <property type="match status" value="1"/>
</dbReference>
<comment type="caution">
    <text evidence="11">The sequence shown here is derived from an EMBL/GenBank/DDBJ whole genome shotgun (WGS) entry which is preliminary data.</text>
</comment>
<keyword evidence="12" id="KW-1185">Reference proteome</keyword>
<evidence type="ECO:0000313" key="11">
    <source>
        <dbReference type="EMBL" id="KXA13423.1"/>
    </source>
</evidence>
<comment type="catalytic activity">
    <reaction evidence="6">
        <text>arsenite(in) + ATP + H2O = arsenite(out) + ADP + phosphate + H(+)</text>
        <dbReference type="Rhea" id="RHEA:11348"/>
        <dbReference type="ChEBI" id="CHEBI:15377"/>
        <dbReference type="ChEBI" id="CHEBI:15378"/>
        <dbReference type="ChEBI" id="CHEBI:29242"/>
        <dbReference type="ChEBI" id="CHEBI:30616"/>
        <dbReference type="ChEBI" id="CHEBI:43474"/>
        <dbReference type="ChEBI" id="CHEBI:456216"/>
        <dbReference type="EC" id="7.3.2.7"/>
    </reaction>
</comment>
<keyword evidence="5" id="KW-1278">Translocase</keyword>
<proteinExistence type="inferred from homology"/>
<evidence type="ECO:0000256" key="3">
    <source>
        <dbReference type="ARBA" id="ARBA00022840"/>
    </source>
</evidence>
<dbReference type="CDD" id="cd02035">
    <property type="entry name" value="ArsA"/>
    <property type="match status" value="1"/>
</dbReference>
<accession>A0A133NAY9</accession>
<evidence type="ECO:0000256" key="1">
    <source>
        <dbReference type="ARBA" id="ARBA00011040"/>
    </source>
</evidence>
<reference evidence="12" key="1">
    <citation type="submission" date="2016-01" db="EMBL/GenBank/DDBJ databases">
        <authorList>
            <person name="Mitreva M."/>
            <person name="Pepin K.H."/>
            <person name="Mihindukulasuriya K.A."/>
            <person name="Fulton R."/>
            <person name="Fronick C."/>
            <person name="O'Laughlin M."/>
            <person name="Miner T."/>
            <person name="Herter B."/>
            <person name="Rosa B.A."/>
            <person name="Cordes M."/>
            <person name="Tomlinson C."/>
            <person name="Wollam A."/>
            <person name="Palsikar V.B."/>
            <person name="Mardis E.R."/>
            <person name="Wilson R.K."/>
        </authorList>
    </citation>
    <scope>NUCLEOTIDE SEQUENCE [LARGE SCALE GENOMIC DNA]</scope>
    <source>
        <strain evidence="12">CMW8396</strain>
    </source>
</reference>
<evidence type="ECO:0000256" key="8">
    <source>
        <dbReference type="ARBA" id="ARBA00066752"/>
    </source>
</evidence>
<dbReference type="PANTHER" id="PTHR10803:SF3">
    <property type="entry name" value="ATPASE GET3"/>
    <property type="match status" value="1"/>
</dbReference>
<dbReference type="Pfam" id="PF17886">
    <property type="entry name" value="ArsA_HSP20"/>
    <property type="match status" value="1"/>
</dbReference>
<evidence type="ECO:0000256" key="2">
    <source>
        <dbReference type="ARBA" id="ARBA00022741"/>
    </source>
</evidence>
<gene>
    <name evidence="11" type="ORF">HMPREF3206_01324</name>
</gene>
<evidence type="ECO:0000256" key="6">
    <source>
        <dbReference type="ARBA" id="ARBA00052296"/>
    </source>
</evidence>
<evidence type="ECO:0000256" key="5">
    <source>
        <dbReference type="ARBA" id="ARBA00022967"/>
    </source>
</evidence>
<comment type="similarity">
    <text evidence="1">Belongs to the arsA ATPase family.</text>
</comment>